<dbReference type="PANTHER" id="PTHR42879:SF2">
    <property type="entry name" value="3-OXOACYL-[ACYL-CARRIER-PROTEIN] REDUCTASE FABG"/>
    <property type="match status" value="1"/>
</dbReference>
<reference evidence="2" key="1">
    <citation type="journal article" date="2014" name="Front. Microbiol.">
        <title>High frequency of phylogenetically diverse reductive dehalogenase-homologous genes in deep subseafloor sedimentary metagenomes.</title>
        <authorList>
            <person name="Kawai M."/>
            <person name="Futagami T."/>
            <person name="Toyoda A."/>
            <person name="Takaki Y."/>
            <person name="Nishi S."/>
            <person name="Hori S."/>
            <person name="Arai W."/>
            <person name="Tsubouchi T."/>
            <person name="Morono Y."/>
            <person name="Uchiyama I."/>
            <person name="Ito T."/>
            <person name="Fujiyama A."/>
            <person name="Inagaki F."/>
            <person name="Takami H."/>
        </authorList>
    </citation>
    <scope>NUCLEOTIDE SEQUENCE</scope>
    <source>
        <strain evidence="2">Expedition CK06-06</strain>
    </source>
</reference>
<comment type="similarity">
    <text evidence="1">Belongs to the short-chain dehydrogenases/reductases (SDR) family.</text>
</comment>
<evidence type="ECO:0000313" key="2">
    <source>
        <dbReference type="EMBL" id="GAG48493.1"/>
    </source>
</evidence>
<sequence length="179" mass="19632">MVLEELLLNDKVALIAGQHEWAEQAALALAEAGCDISIAASDSEYLTKISKSIGEMGRRNLAISTDVANASQVHSAVDRVISEFGKIDILINSPWVEFAKPFVQVNETEWHYLINKILTSTFLITREVGQHMLVRHKGAIVNIISALAIRVSSNNAAFCANMAAIHHLTKALALEWARD</sequence>
<dbReference type="Gene3D" id="3.40.50.720">
    <property type="entry name" value="NAD(P)-binding Rossmann-like Domain"/>
    <property type="match status" value="1"/>
</dbReference>
<dbReference type="SUPFAM" id="SSF51735">
    <property type="entry name" value="NAD(P)-binding Rossmann-fold domains"/>
    <property type="match status" value="1"/>
</dbReference>
<evidence type="ECO:0008006" key="3">
    <source>
        <dbReference type="Google" id="ProtNLM"/>
    </source>
</evidence>
<feature type="non-terminal residue" evidence="2">
    <location>
        <position position="179"/>
    </location>
</feature>
<evidence type="ECO:0000256" key="1">
    <source>
        <dbReference type="ARBA" id="ARBA00006484"/>
    </source>
</evidence>
<dbReference type="EMBL" id="BARS01053076">
    <property type="protein sequence ID" value="GAG48493.1"/>
    <property type="molecule type" value="Genomic_DNA"/>
</dbReference>
<gene>
    <name evidence="2" type="ORF">S01H1_78824</name>
</gene>
<protein>
    <recommendedName>
        <fullName evidence="3">Short-chain dehydrogenase/reductase SDR</fullName>
    </recommendedName>
</protein>
<name>X0YIU3_9ZZZZ</name>
<dbReference type="PRINTS" id="PR00081">
    <property type="entry name" value="GDHRDH"/>
</dbReference>
<dbReference type="InterPro" id="IPR050259">
    <property type="entry name" value="SDR"/>
</dbReference>
<dbReference type="AlphaFoldDB" id="X0YIU3"/>
<proteinExistence type="inferred from homology"/>
<dbReference type="Pfam" id="PF00106">
    <property type="entry name" value="adh_short"/>
    <property type="match status" value="1"/>
</dbReference>
<comment type="caution">
    <text evidence="2">The sequence shown here is derived from an EMBL/GenBank/DDBJ whole genome shotgun (WGS) entry which is preliminary data.</text>
</comment>
<dbReference type="PANTHER" id="PTHR42879">
    <property type="entry name" value="3-OXOACYL-(ACYL-CARRIER-PROTEIN) REDUCTASE"/>
    <property type="match status" value="1"/>
</dbReference>
<dbReference type="PRINTS" id="PR00080">
    <property type="entry name" value="SDRFAMILY"/>
</dbReference>
<dbReference type="InterPro" id="IPR036291">
    <property type="entry name" value="NAD(P)-bd_dom_sf"/>
</dbReference>
<organism evidence="2">
    <name type="scientific">marine sediment metagenome</name>
    <dbReference type="NCBI Taxonomy" id="412755"/>
    <lineage>
        <taxon>unclassified sequences</taxon>
        <taxon>metagenomes</taxon>
        <taxon>ecological metagenomes</taxon>
    </lineage>
</organism>
<dbReference type="InterPro" id="IPR002347">
    <property type="entry name" value="SDR_fam"/>
</dbReference>
<accession>X0YIU3</accession>